<keyword evidence="6" id="KW-0046">Antibiotic resistance</keyword>
<feature type="transmembrane region" description="Helical" evidence="6">
    <location>
        <begin position="44"/>
        <end position="67"/>
    </location>
</feature>
<name>A0ABR9ZUD4_9FIRM</name>
<feature type="transmembrane region" description="Helical" evidence="6">
    <location>
        <begin position="122"/>
        <end position="146"/>
    </location>
</feature>
<keyword evidence="8" id="KW-1185">Reference proteome</keyword>
<comment type="caution">
    <text evidence="7">The sequence shown here is derived from an EMBL/GenBank/DDBJ whole genome shotgun (WGS) entry which is preliminary data.</text>
</comment>
<comment type="function">
    <text evidence="6">Catalyzes the transfer of a lysyl group from L-lysyl-tRNA(Lys) to membrane-bound phosphatidylglycerol (PG), which produces lysylphosphatidylglycerol (LPG), a major component of the bacterial membrane with a positive net charge. LPG synthesis contributes to bacterial virulence as it is involved in the resistance mechanism against cationic antimicrobial peptides (CAMP) produces by the host's immune system (defensins, cathelicidins) and by the competing microorganisms.</text>
</comment>
<reference evidence="7 8" key="1">
    <citation type="submission" date="2020-11" db="EMBL/GenBank/DDBJ databases">
        <title>Fusibacter basophilias sp. nov.</title>
        <authorList>
            <person name="Qiu D."/>
        </authorList>
    </citation>
    <scope>NUCLEOTIDE SEQUENCE [LARGE SCALE GENOMIC DNA]</scope>
    <source>
        <strain evidence="7 8">Q10-2</strain>
    </source>
</reference>
<comment type="catalytic activity">
    <reaction evidence="6">
        <text>L-lysyl-tRNA(Lys) + a 1,2-diacyl-sn-glycero-3-phospho-(1'-sn-glycerol) = a 1,2-diacyl-sn-glycero-3-phospho-1'-(3'-O-L-lysyl)-sn-glycerol + tRNA(Lys)</text>
        <dbReference type="Rhea" id="RHEA:10668"/>
        <dbReference type="Rhea" id="RHEA-COMP:9696"/>
        <dbReference type="Rhea" id="RHEA-COMP:9697"/>
        <dbReference type="ChEBI" id="CHEBI:64716"/>
        <dbReference type="ChEBI" id="CHEBI:75792"/>
        <dbReference type="ChEBI" id="CHEBI:78442"/>
        <dbReference type="ChEBI" id="CHEBI:78529"/>
        <dbReference type="EC" id="2.3.2.3"/>
    </reaction>
</comment>
<keyword evidence="3 6" id="KW-0812">Transmembrane</keyword>
<sequence>MTRQQKWINFTIMLILIGVTVLILKRQINVSQMMQVAQTVKIGYIAGAIGLMFGFWGLESLMIGLLLDHVDDKVDRKHIPWIAIKTTLIGQYYSNITPFASGGQPIQLLLLRKHKVSTSNGTAVLVGKFLVFQVTVTLYALVLSILNFKYIFNEMSLITGFLALGLVINTIGLSLIIFLAFKPDWIKYLGKKINALLSHIKLIKSREKSESRWVGFVEEYQQGIDKLKSDPKKTFVLFILSILQVTLFFGITYVIYRALNLSGISPLKVITLQAILYMCVSFVPIPGTVGASEVGFSMVLGSVFTTHFVGAAMLLWRLISYYFGLLFCGLFTLVISIYEHKVKAKIPEHKLV</sequence>
<evidence type="ECO:0000313" key="8">
    <source>
        <dbReference type="Proteomes" id="UP000614200"/>
    </source>
</evidence>
<dbReference type="PANTHER" id="PTHR37693">
    <property type="entry name" value="PHOSPHATIDYLGLYCEROL LYSYLTRANSFERASE"/>
    <property type="match status" value="1"/>
</dbReference>
<evidence type="ECO:0000313" key="7">
    <source>
        <dbReference type="EMBL" id="MBF4694087.1"/>
    </source>
</evidence>
<evidence type="ECO:0000256" key="1">
    <source>
        <dbReference type="ARBA" id="ARBA00004651"/>
    </source>
</evidence>
<dbReference type="InterPro" id="IPR022791">
    <property type="entry name" value="L-PG_synthase/AglD"/>
</dbReference>
<evidence type="ECO:0000256" key="2">
    <source>
        <dbReference type="ARBA" id="ARBA00022475"/>
    </source>
</evidence>
<protein>
    <recommendedName>
        <fullName evidence="6">Phosphatidylglycerol lysyltransferase</fullName>
        <ecNumber evidence="6">2.3.2.3</ecNumber>
    </recommendedName>
    <alternativeName>
        <fullName evidence="6">Lysylphosphatidylglycerol synthase</fullName>
    </alternativeName>
</protein>
<organism evidence="7 8">
    <name type="scientific">Fusibacter ferrireducens</name>
    <dbReference type="NCBI Taxonomy" id="2785058"/>
    <lineage>
        <taxon>Bacteria</taxon>
        <taxon>Bacillati</taxon>
        <taxon>Bacillota</taxon>
        <taxon>Clostridia</taxon>
        <taxon>Eubacteriales</taxon>
        <taxon>Eubacteriales Family XII. Incertae Sedis</taxon>
        <taxon>Fusibacter</taxon>
    </lineage>
</organism>
<dbReference type="Proteomes" id="UP000614200">
    <property type="component" value="Unassembled WGS sequence"/>
</dbReference>
<dbReference type="PANTHER" id="PTHR37693:SF1">
    <property type="entry name" value="INTEGRAL MEMBRANE PROTEIN"/>
    <property type="match status" value="1"/>
</dbReference>
<keyword evidence="4 6" id="KW-1133">Transmembrane helix</keyword>
<feature type="transmembrane region" description="Helical" evidence="6">
    <location>
        <begin position="158"/>
        <end position="181"/>
    </location>
</feature>
<proteinExistence type="inferred from homology"/>
<dbReference type="EMBL" id="JADKNH010000007">
    <property type="protein sequence ID" value="MBF4694087.1"/>
    <property type="molecule type" value="Genomic_DNA"/>
</dbReference>
<feature type="transmembrane region" description="Helical" evidence="6">
    <location>
        <begin position="268"/>
        <end position="287"/>
    </location>
</feature>
<keyword evidence="2" id="KW-1003">Cell membrane</keyword>
<dbReference type="EC" id="2.3.2.3" evidence="6"/>
<dbReference type="NCBIfam" id="TIGR00374">
    <property type="entry name" value="flippase-like domain"/>
    <property type="match status" value="1"/>
</dbReference>
<dbReference type="RefSeq" id="WP_194702319.1">
    <property type="nucleotide sequence ID" value="NZ_JADKNH010000007.1"/>
</dbReference>
<evidence type="ECO:0000256" key="6">
    <source>
        <dbReference type="RuleBase" id="RU363042"/>
    </source>
</evidence>
<feature type="transmembrane region" description="Helical" evidence="6">
    <location>
        <begin position="235"/>
        <end position="256"/>
    </location>
</feature>
<feature type="transmembrane region" description="Helical" evidence="6">
    <location>
        <begin position="7"/>
        <end position="24"/>
    </location>
</feature>
<comment type="subcellular location">
    <subcellularLocation>
        <location evidence="1 6">Cell membrane</location>
        <topology evidence="1 6">Multi-pass membrane protein</topology>
    </subcellularLocation>
</comment>
<evidence type="ECO:0000256" key="3">
    <source>
        <dbReference type="ARBA" id="ARBA00022692"/>
    </source>
</evidence>
<feature type="transmembrane region" description="Helical" evidence="6">
    <location>
        <begin position="321"/>
        <end position="338"/>
    </location>
</feature>
<keyword evidence="6" id="KW-0808">Transferase</keyword>
<gene>
    <name evidence="6" type="primary">mprF</name>
    <name evidence="7" type="ORF">ISU02_13280</name>
</gene>
<comment type="similarity">
    <text evidence="6">Belongs to the LPG synthase family.</text>
</comment>
<dbReference type="Pfam" id="PF03706">
    <property type="entry name" value="LPG_synthase_TM"/>
    <property type="match status" value="1"/>
</dbReference>
<keyword evidence="5 6" id="KW-0472">Membrane</keyword>
<evidence type="ECO:0000256" key="5">
    <source>
        <dbReference type="ARBA" id="ARBA00023136"/>
    </source>
</evidence>
<evidence type="ECO:0000256" key="4">
    <source>
        <dbReference type="ARBA" id="ARBA00022989"/>
    </source>
</evidence>
<accession>A0ABR9ZUD4</accession>
<keyword evidence="6" id="KW-0443">Lipid metabolism</keyword>